<evidence type="ECO:0000256" key="4">
    <source>
        <dbReference type="SAM" id="MobiDB-lite"/>
    </source>
</evidence>
<proteinExistence type="inferred from homology"/>
<dbReference type="GO" id="GO:0004862">
    <property type="term" value="F:cAMP-dependent protein kinase inhibitor activity"/>
    <property type="evidence" value="ECO:0007669"/>
    <property type="project" value="InterPro"/>
</dbReference>
<feature type="compositionally biased region" description="Polar residues" evidence="4">
    <location>
        <begin position="88"/>
        <end position="99"/>
    </location>
</feature>
<gene>
    <name evidence="5" type="ORF">RN001_008283</name>
</gene>
<evidence type="ECO:0000256" key="3">
    <source>
        <dbReference type="ARBA" id="ARBA00023013"/>
    </source>
</evidence>
<dbReference type="InterPro" id="IPR004171">
    <property type="entry name" value="cAMP_dep_PKI"/>
</dbReference>
<protein>
    <submittedName>
        <fullName evidence="5">Uncharacterized protein</fullName>
    </submittedName>
</protein>
<evidence type="ECO:0000313" key="6">
    <source>
        <dbReference type="Proteomes" id="UP001353858"/>
    </source>
</evidence>
<comment type="similarity">
    <text evidence="2">Belongs to the PKI family.</text>
</comment>
<dbReference type="PANTHER" id="PTHR15416">
    <property type="entry name" value="CAMP-DEPENDENT PROTEIN KINASE INHIBITOR/PKI"/>
    <property type="match status" value="1"/>
</dbReference>
<evidence type="ECO:0000256" key="2">
    <source>
        <dbReference type="ARBA" id="ARBA00006393"/>
    </source>
</evidence>
<sequence>MTKKQQLGLTRLQSNLRKKSKVLKKRKVIKMLAVMEAQQIAGPSGTSAVTPDCTAAVHAQEFLTSGRTGRRNALPDILSEHALVTSSDLPARLQSLSTKETNEGTSKDKQEAGTSSS</sequence>
<name>A0AAN7P9G4_9COLE</name>
<comment type="function">
    <text evidence="1">Extremely potent competitive inhibitor of cAMP-dependent protein kinase activity, this protein interacts with the catalytic subunit of the enzyme after the cAMP-induced dissociation of its regulatory chains.</text>
</comment>
<reference evidence="6" key="1">
    <citation type="submission" date="2023-01" db="EMBL/GenBank/DDBJ databases">
        <title>Key to firefly adult light organ development and bioluminescence: homeobox transcription factors regulate luciferase expression and transportation to peroxisome.</title>
        <authorList>
            <person name="Fu X."/>
        </authorList>
    </citation>
    <scope>NUCLEOTIDE SEQUENCE [LARGE SCALE GENOMIC DNA]</scope>
</reference>
<keyword evidence="3" id="KW-0649">Protein kinase inhibitor</keyword>
<dbReference type="EMBL" id="JARPUR010000003">
    <property type="protein sequence ID" value="KAK4880137.1"/>
    <property type="molecule type" value="Genomic_DNA"/>
</dbReference>
<feature type="region of interest" description="Disordered" evidence="4">
    <location>
        <begin position="88"/>
        <end position="117"/>
    </location>
</feature>
<dbReference type="Proteomes" id="UP001353858">
    <property type="component" value="Unassembled WGS sequence"/>
</dbReference>
<accession>A0AAN7P9G4</accession>
<dbReference type="AlphaFoldDB" id="A0AAN7P9G4"/>
<dbReference type="Pfam" id="PF02827">
    <property type="entry name" value="PKI"/>
    <property type="match status" value="1"/>
</dbReference>
<feature type="compositionally biased region" description="Basic and acidic residues" evidence="4">
    <location>
        <begin position="100"/>
        <end position="111"/>
    </location>
</feature>
<evidence type="ECO:0000313" key="5">
    <source>
        <dbReference type="EMBL" id="KAK4880137.1"/>
    </source>
</evidence>
<keyword evidence="6" id="KW-1185">Reference proteome</keyword>
<organism evidence="5 6">
    <name type="scientific">Aquatica leii</name>
    <dbReference type="NCBI Taxonomy" id="1421715"/>
    <lineage>
        <taxon>Eukaryota</taxon>
        <taxon>Metazoa</taxon>
        <taxon>Ecdysozoa</taxon>
        <taxon>Arthropoda</taxon>
        <taxon>Hexapoda</taxon>
        <taxon>Insecta</taxon>
        <taxon>Pterygota</taxon>
        <taxon>Neoptera</taxon>
        <taxon>Endopterygota</taxon>
        <taxon>Coleoptera</taxon>
        <taxon>Polyphaga</taxon>
        <taxon>Elateriformia</taxon>
        <taxon>Elateroidea</taxon>
        <taxon>Lampyridae</taxon>
        <taxon>Luciolinae</taxon>
        <taxon>Aquatica</taxon>
    </lineage>
</organism>
<evidence type="ECO:0000256" key="1">
    <source>
        <dbReference type="ARBA" id="ARBA00002844"/>
    </source>
</evidence>
<comment type="caution">
    <text evidence="5">The sequence shown here is derived from an EMBL/GenBank/DDBJ whole genome shotgun (WGS) entry which is preliminary data.</text>
</comment>